<reference evidence="1" key="2">
    <citation type="submission" date="2021-04" db="EMBL/GenBank/DDBJ databases">
        <authorList>
            <person name="Gilroy R."/>
        </authorList>
    </citation>
    <scope>NUCLEOTIDE SEQUENCE</scope>
    <source>
        <strain evidence="1">CHK186-1790</strain>
    </source>
</reference>
<proteinExistence type="predicted"/>
<comment type="caution">
    <text evidence="1">The sequence shown here is derived from an EMBL/GenBank/DDBJ whole genome shotgun (WGS) entry which is preliminary data.</text>
</comment>
<gene>
    <name evidence="1" type="primary">yqeC</name>
    <name evidence="1" type="ORF">H9701_05205</name>
</gene>
<accession>A0A9D2T0B6</accession>
<protein>
    <submittedName>
        <fullName evidence="1">Selenium-dependent hydroxylase accessory protein YqeC</fullName>
    </submittedName>
</protein>
<dbReference type="AlphaFoldDB" id="A0A9D2T0B6"/>
<sequence>MCPLFQALALPDRGFVSLVGGGGKSTLLLRLARERQARGLRTAVTTTTRILRAQGEAAGPVAGDLSALEAALARSLTACAALPAPEPGKLAPPPQALLDRALELAGLVVAEADGAHGRPVKAPAGHEPCLLPRSAAVVAVAGLSALGRPLAEVCHRPELAARLLGVPRDALLTPEGLARLLTSEAGQFKGVGDPARFRVLLNQADGPETLVLARETAAAVRALLPGVPVAAAALREPEPVKEVFFPC</sequence>
<dbReference type="InterPro" id="IPR017587">
    <property type="entry name" value="YqeC"/>
</dbReference>
<dbReference type="Proteomes" id="UP000823882">
    <property type="component" value="Unassembled WGS sequence"/>
</dbReference>
<reference evidence="1" key="1">
    <citation type="journal article" date="2021" name="PeerJ">
        <title>Extensive microbial diversity within the chicken gut microbiome revealed by metagenomics and culture.</title>
        <authorList>
            <person name="Gilroy R."/>
            <person name="Ravi A."/>
            <person name="Getino M."/>
            <person name="Pursley I."/>
            <person name="Horton D.L."/>
            <person name="Alikhan N.F."/>
            <person name="Baker D."/>
            <person name="Gharbi K."/>
            <person name="Hall N."/>
            <person name="Watson M."/>
            <person name="Adriaenssens E.M."/>
            <person name="Foster-Nyarko E."/>
            <person name="Jarju S."/>
            <person name="Secka A."/>
            <person name="Antonio M."/>
            <person name="Oren A."/>
            <person name="Chaudhuri R.R."/>
            <person name="La Ragione R."/>
            <person name="Hildebrand F."/>
            <person name="Pallen M.J."/>
        </authorList>
    </citation>
    <scope>NUCLEOTIDE SEQUENCE</scope>
    <source>
        <strain evidence="1">CHK186-1790</strain>
    </source>
</reference>
<evidence type="ECO:0000313" key="1">
    <source>
        <dbReference type="EMBL" id="HJC40934.1"/>
    </source>
</evidence>
<name>A0A9D2T0B6_9FIRM</name>
<dbReference type="EMBL" id="DWWJ01000094">
    <property type="protein sequence ID" value="HJC40934.1"/>
    <property type="molecule type" value="Genomic_DNA"/>
</dbReference>
<dbReference type="Pfam" id="PF19842">
    <property type="entry name" value="YqeC"/>
    <property type="match status" value="1"/>
</dbReference>
<organism evidence="1 2">
    <name type="scientific">Candidatus Intestinimonas pullistercoris</name>
    <dbReference type="NCBI Taxonomy" id="2838623"/>
    <lineage>
        <taxon>Bacteria</taxon>
        <taxon>Bacillati</taxon>
        <taxon>Bacillota</taxon>
        <taxon>Clostridia</taxon>
        <taxon>Eubacteriales</taxon>
        <taxon>Intestinimonas</taxon>
    </lineage>
</organism>
<dbReference type="NCBIfam" id="TIGR03172">
    <property type="entry name" value="selenium cofactor biosynthesis protein YqeC"/>
    <property type="match status" value="1"/>
</dbReference>
<evidence type="ECO:0000313" key="2">
    <source>
        <dbReference type="Proteomes" id="UP000823882"/>
    </source>
</evidence>